<dbReference type="KEGG" id="mpt:Mpe_A1029"/>
<dbReference type="Proteomes" id="UP000000366">
    <property type="component" value="Chromosome"/>
</dbReference>
<dbReference type="InterPro" id="IPR053785">
    <property type="entry name" value="PhaP6-like"/>
</dbReference>
<proteinExistence type="predicted"/>
<dbReference type="STRING" id="420662.Mpe_A1029"/>
<keyword evidence="2" id="KW-1185">Reference proteome</keyword>
<organism evidence="1 2">
    <name type="scientific">Methylibium petroleiphilum (strain ATCC BAA-1232 / LMG 22953 / PM1)</name>
    <dbReference type="NCBI Taxonomy" id="420662"/>
    <lineage>
        <taxon>Bacteria</taxon>
        <taxon>Pseudomonadati</taxon>
        <taxon>Pseudomonadota</taxon>
        <taxon>Betaproteobacteria</taxon>
        <taxon>Burkholderiales</taxon>
        <taxon>Sphaerotilaceae</taxon>
        <taxon>Methylibium</taxon>
    </lineage>
</organism>
<dbReference type="AlphaFoldDB" id="A2SEK2"/>
<sequence length="169" mass="17956">MKSTDLPAAMFFPIGLWLGVASKTQEMLLASSQVIATRSARMASAGPLPSAADQREFALMGSEKLDAFSQSAAALGRAWTPAVQTLNAQALQGWLAIMNNAFALAGSRTPAQAMRRHKTLVSTVMRRAPTLQRASDAAARVTHSALAPVHRTATANARRLGSAKKTSRR</sequence>
<evidence type="ECO:0008006" key="3">
    <source>
        <dbReference type="Google" id="ProtNLM"/>
    </source>
</evidence>
<accession>A2SEK2</accession>
<dbReference type="EMBL" id="CP000555">
    <property type="protein sequence ID" value="ABM93991.1"/>
    <property type="molecule type" value="Genomic_DNA"/>
</dbReference>
<evidence type="ECO:0000313" key="1">
    <source>
        <dbReference type="EMBL" id="ABM93991.1"/>
    </source>
</evidence>
<reference evidence="1 2" key="1">
    <citation type="journal article" date="2007" name="J. Bacteriol.">
        <title>Whole-genome analysis of the methyl tert-butyl ether-degrading beta-proteobacterium Methylibium petroleiphilum PM1.</title>
        <authorList>
            <person name="Kane S.R."/>
            <person name="Chakicherla A.Y."/>
            <person name="Chain P.S.G."/>
            <person name="Schmidt R."/>
            <person name="Shin M.W."/>
            <person name="Legler T.C."/>
            <person name="Scow K.M."/>
            <person name="Larimer F.W."/>
            <person name="Lucas S.M."/>
            <person name="Richardson P.M."/>
            <person name="Hristova K.R."/>
        </authorList>
    </citation>
    <scope>NUCLEOTIDE SEQUENCE [LARGE SCALE GENOMIC DNA]</scope>
    <source>
        <strain evidence="2">ATCC BAA-1232 / LMG 22953 / PM1</strain>
    </source>
</reference>
<evidence type="ECO:0000313" key="2">
    <source>
        <dbReference type="Proteomes" id="UP000000366"/>
    </source>
</evidence>
<dbReference type="RefSeq" id="WP_011828629.1">
    <property type="nucleotide sequence ID" value="NC_008825.1"/>
</dbReference>
<gene>
    <name evidence="1" type="ordered locus">Mpe_A1029</name>
</gene>
<dbReference type="eggNOG" id="ENOG5032WBU">
    <property type="taxonomic scope" value="Bacteria"/>
</dbReference>
<dbReference type="HOGENOM" id="CLU_115309_1_0_4"/>
<protein>
    <recommendedName>
        <fullName evidence="3">Phasin domain-containing protein</fullName>
    </recommendedName>
</protein>
<dbReference type="NCBIfam" id="NF045536">
    <property type="entry name" value="phasin_PhaP6"/>
    <property type="match status" value="1"/>
</dbReference>
<name>A2SEK2_METPP</name>